<accession>A0A182WE08</accession>
<keyword evidence="3 7" id="KW-0812">Transmembrane</keyword>
<dbReference type="InterPro" id="IPR007007">
    <property type="entry name" value="Ninjurin"/>
</dbReference>
<evidence type="ECO:0000256" key="2">
    <source>
        <dbReference type="ARBA" id="ARBA00008141"/>
    </source>
</evidence>
<keyword evidence="5 7" id="KW-1133">Transmembrane helix</keyword>
<protein>
    <submittedName>
        <fullName evidence="8">Uncharacterized protein</fullName>
    </submittedName>
</protein>
<keyword evidence="9" id="KW-1185">Reference proteome</keyword>
<evidence type="ECO:0000256" key="5">
    <source>
        <dbReference type="ARBA" id="ARBA00022989"/>
    </source>
</evidence>
<comment type="similarity">
    <text evidence="2">Belongs to the ninjurin family.</text>
</comment>
<evidence type="ECO:0000256" key="6">
    <source>
        <dbReference type="ARBA" id="ARBA00023136"/>
    </source>
</evidence>
<evidence type="ECO:0000256" key="1">
    <source>
        <dbReference type="ARBA" id="ARBA00004141"/>
    </source>
</evidence>
<dbReference type="Proteomes" id="UP000075920">
    <property type="component" value="Unassembled WGS sequence"/>
</dbReference>
<evidence type="ECO:0000256" key="7">
    <source>
        <dbReference type="SAM" id="Phobius"/>
    </source>
</evidence>
<reference evidence="8" key="2">
    <citation type="submission" date="2020-05" db="UniProtKB">
        <authorList>
            <consortium name="EnsemblMetazoa"/>
        </authorList>
    </citation>
    <scope>IDENTIFICATION</scope>
    <source>
        <strain evidence="8">MINIMUS1</strain>
    </source>
</reference>
<evidence type="ECO:0000313" key="9">
    <source>
        <dbReference type="Proteomes" id="UP000075920"/>
    </source>
</evidence>
<organism evidence="8 9">
    <name type="scientific">Anopheles minimus</name>
    <dbReference type="NCBI Taxonomy" id="112268"/>
    <lineage>
        <taxon>Eukaryota</taxon>
        <taxon>Metazoa</taxon>
        <taxon>Ecdysozoa</taxon>
        <taxon>Arthropoda</taxon>
        <taxon>Hexapoda</taxon>
        <taxon>Insecta</taxon>
        <taxon>Pterygota</taxon>
        <taxon>Neoptera</taxon>
        <taxon>Endopterygota</taxon>
        <taxon>Diptera</taxon>
        <taxon>Nematocera</taxon>
        <taxon>Culicoidea</taxon>
        <taxon>Culicidae</taxon>
        <taxon>Anophelinae</taxon>
        <taxon>Anopheles</taxon>
    </lineage>
</organism>
<feature type="transmembrane region" description="Helical" evidence="7">
    <location>
        <begin position="103"/>
        <end position="124"/>
    </location>
</feature>
<dbReference type="Pfam" id="PF04923">
    <property type="entry name" value="Ninjurin"/>
    <property type="match status" value="1"/>
</dbReference>
<feature type="transmembrane region" description="Helical" evidence="7">
    <location>
        <begin position="67"/>
        <end position="91"/>
    </location>
</feature>
<evidence type="ECO:0000256" key="3">
    <source>
        <dbReference type="ARBA" id="ARBA00022692"/>
    </source>
</evidence>
<dbReference type="GO" id="GO:0007155">
    <property type="term" value="P:cell adhesion"/>
    <property type="evidence" value="ECO:0007669"/>
    <property type="project" value="UniProtKB-KW"/>
</dbReference>
<dbReference type="VEuPathDB" id="VectorBase:AMIN008604"/>
<dbReference type="GO" id="GO:0016020">
    <property type="term" value="C:membrane"/>
    <property type="evidence" value="ECO:0007669"/>
    <property type="project" value="UniProtKB-SubCell"/>
</dbReference>
<sequence>MAEGNVVPVCEVLEVQPTDDAQHETVPRQKSFKISKDIANGALDISLLTANANQLRLLLTYNEKSSSYFVCITLVIISLVLEILEGCGIIIMKTYPSTVRWLGFSLTLFVPLITVINVLLAVIIQV</sequence>
<dbReference type="EnsemblMetazoa" id="AMIN008604-RA">
    <property type="protein sequence ID" value="AMIN008604-PA"/>
    <property type="gene ID" value="AMIN008604"/>
</dbReference>
<dbReference type="PANTHER" id="PTHR12316:SF1">
    <property type="entry name" value="NINJURIN-B"/>
    <property type="match status" value="1"/>
</dbReference>
<name>A0A182WE08_9DIPT</name>
<evidence type="ECO:0000256" key="4">
    <source>
        <dbReference type="ARBA" id="ARBA00022889"/>
    </source>
</evidence>
<proteinExistence type="inferred from homology"/>
<comment type="subcellular location">
    <subcellularLocation>
        <location evidence="1">Membrane</location>
        <topology evidence="1">Multi-pass membrane protein</topology>
    </subcellularLocation>
</comment>
<keyword evidence="6 7" id="KW-0472">Membrane</keyword>
<reference evidence="9" key="1">
    <citation type="submission" date="2013-03" db="EMBL/GenBank/DDBJ databases">
        <title>The Genome Sequence of Anopheles minimus MINIMUS1.</title>
        <authorList>
            <consortium name="The Broad Institute Genomics Platform"/>
            <person name="Neafsey D.E."/>
            <person name="Walton C."/>
            <person name="Walker B."/>
            <person name="Young S.K."/>
            <person name="Zeng Q."/>
            <person name="Gargeya S."/>
            <person name="Fitzgerald M."/>
            <person name="Haas B."/>
            <person name="Abouelleil A."/>
            <person name="Allen A.W."/>
            <person name="Alvarado L."/>
            <person name="Arachchi H.M."/>
            <person name="Berlin A.M."/>
            <person name="Chapman S.B."/>
            <person name="Gainer-Dewar J."/>
            <person name="Goldberg J."/>
            <person name="Griggs A."/>
            <person name="Gujja S."/>
            <person name="Hansen M."/>
            <person name="Howarth C."/>
            <person name="Imamovic A."/>
            <person name="Ireland A."/>
            <person name="Larimer J."/>
            <person name="McCowan C."/>
            <person name="Murphy C."/>
            <person name="Pearson M."/>
            <person name="Poon T.W."/>
            <person name="Priest M."/>
            <person name="Roberts A."/>
            <person name="Saif S."/>
            <person name="Shea T."/>
            <person name="Sisk P."/>
            <person name="Sykes S."/>
            <person name="Wortman J."/>
            <person name="Nusbaum C."/>
            <person name="Birren B."/>
        </authorList>
    </citation>
    <scope>NUCLEOTIDE SEQUENCE [LARGE SCALE GENOMIC DNA]</scope>
    <source>
        <strain evidence="9">MINIMUS1</strain>
    </source>
</reference>
<keyword evidence="4" id="KW-0130">Cell adhesion</keyword>
<dbReference type="GO" id="GO:0042246">
    <property type="term" value="P:tissue regeneration"/>
    <property type="evidence" value="ECO:0007669"/>
    <property type="project" value="InterPro"/>
</dbReference>
<dbReference type="AlphaFoldDB" id="A0A182WE08"/>
<dbReference type="PANTHER" id="PTHR12316">
    <property type="entry name" value="NINJURIN-RELATED"/>
    <property type="match status" value="1"/>
</dbReference>
<evidence type="ECO:0000313" key="8">
    <source>
        <dbReference type="EnsemblMetazoa" id="AMIN008604-PA"/>
    </source>
</evidence>